<keyword evidence="2" id="KW-1185">Reference proteome</keyword>
<dbReference type="EMBL" id="BAABCT010000004">
    <property type="protein sequence ID" value="GAA4072918.1"/>
    <property type="molecule type" value="Genomic_DNA"/>
</dbReference>
<accession>A0ABP7VSU8</accession>
<dbReference type="Proteomes" id="UP001500367">
    <property type="component" value="Unassembled WGS sequence"/>
</dbReference>
<protein>
    <submittedName>
        <fullName evidence="1">Uncharacterized protein</fullName>
    </submittedName>
</protein>
<sequence length="167" mass="19586">MNFEEIIKKVKHVPYGRNSNRYDFSLVLSENKGTCSSKHAFLKDYADENDIENVKLYIGIFKMNEVNTPKLGDLLSKSGIDYIPEAHCYLKINGIPLDVTTSESFYDKIKEEILEEIEIIPKKVSDFKVDYHKAFLKKWIEETNQNYTFDEIWSIREECIQKLSEQS</sequence>
<evidence type="ECO:0000313" key="1">
    <source>
        <dbReference type="EMBL" id="GAA4072918.1"/>
    </source>
</evidence>
<comment type="caution">
    <text evidence="1">The sequence shown here is derived from an EMBL/GenBank/DDBJ whole genome shotgun (WGS) entry which is preliminary data.</text>
</comment>
<name>A0ABP7VSU8_9FLAO</name>
<reference evidence="2" key="1">
    <citation type="journal article" date="2019" name="Int. J. Syst. Evol. Microbiol.">
        <title>The Global Catalogue of Microorganisms (GCM) 10K type strain sequencing project: providing services to taxonomists for standard genome sequencing and annotation.</title>
        <authorList>
            <consortium name="The Broad Institute Genomics Platform"/>
            <consortium name="The Broad Institute Genome Sequencing Center for Infectious Disease"/>
            <person name="Wu L."/>
            <person name="Ma J."/>
        </authorList>
    </citation>
    <scope>NUCLEOTIDE SEQUENCE [LARGE SCALE GENOMIC DNA]</scope>
    <source>
        <strain evidence="2">JCM 17069</strain>
    </source>
</reference>
<organism evidence="1 2">
    <name type="scientific">Flavobacterium cheonanense</name>
    <dbReference type="NCBI Taxonomy" id="706183"/>
    <lineage>
        <taxon>Bacteria</taxon>
        <taxon>Pseudomonadati</taxon>
        <taxon>Bacteroidota</taxon>
        <taxon>Flavobacteriia</taxon>
        <taxon>Flavobacteriales</taxon>
        <taxon>Flavobacteriaceae</taxon>
        <taxon>Flavobacterium</taxon>
    </lineage>
</organism>
<evidence type="ECO:0000313" key="2">
    <source>
        <dbReference type="Proteomes" id="UP001500367"/>
    </source>
</evidence>
<proteinExistence type="predicted"/>
<dbReference type="RefSeq" id="WP_344816376.1">
    <property type="nucleotide sequence ID" value="NZ_BAABCT010000004.1"/>
</dbReference>
<gene>
    <name evidence="1" type="ORF">GCM10022389_17920</name>
</gene>